<dbReference type="InterPro" id="IPR010475">
    <property type="entry name" value="AKH/RPCH_hormone"/>
</dbReference>
<evidence type="ECO:0000256" key="6">
    <source>
        <dbReference type="ARBA" id="ARBA00023320"/>
    </source>
</evidence>
<comment type="subcellular location">
    <subcellularLocation>
        <location evidence="1">Secreted</location>
    </subcellularLocation>
</comment>
<dbReference type="AlphaFoldDB" id="A0A3S8RK72"/>
<name>A0A3S8RK72_NEZVI</name>
<evidence type="ECO:0000313" key="7">
    <source>
        <dbReference type="EMBL" id="AZK31331.1"/>
    </source>
</evidence>
<dbReference type="GO" id="GO:0005576">
    <property type="term" value="C:extracellular region"/>
    <property type="evidence" value="ECO:0007669"/>
    <property type="project" value="UniProtKB-SubCell"/>
</dbReference>
<evidence type="ECO:0000256" key="5">
    <source>
        <dbReference type="ARBA" id="ARBA00022729"/>
    </source>
</evidence>
<keyword evidence="4" id="KW-0372">Hormone</keyword>
<dbReference type="Pfam" id="PF06377">
    <property type="entry name" value="Adipokin_hormo"/>
    <property type="match status" value="1"/>
</dbReference>
<organism evidence="7">
    <name type="scientific">Nezara viridula</name>
    <name type="common">Southern green stink bug</name>
    <name type="synonym">Cimex viridulus</name>
    <dbReference type="NCBI Taxonomy" id="85310"/>
    <lineage>
        <taxon>Eukaryota</taxon>
        <taxon>Metazoa</taxon>
        <taxon>Ecdysozoa</taxon>
        <taxon>Arthropoda</taxon>
        <taxon>Hexapoda</taxon>
        <taxon>Insecta</taxon>
        <taxon>Pterygota</taxon>
        <taxon>Neoptera</taxon>
        <taxon>Paraneoptera</taxon>
        <taxon>Hemiptera</taxon>
        <taxon>Heteroptera</taxon>
        <taxon>Panheteroptera</taxon>
        <taxon>Pentatomomorpha</taxon>
        <taxon>Pentatomoidea</taxon>
        <taxon>Pentatomidae</taxon>
        <taxon>Pentatominae</taxon>
        <taxon>Nezara</taxon>
    </lineage>
</organism>
<keyword evidence="3" id="KW-0964">Secreted</keyword>
<evidence type="ECO:0000256" key="3">
    <source>
        <dbReference type="ARBA" id="ARBA00022525"/>
    </source>
</evidence>
<dbReference type="GO" id="GO:0007218">
    <property type="term" value="P:neuropeptide signaling pathway"/>
    <property type="evidence" value="ECO:0007669"/>
    <property type="project" value="UniProtKB-KW"/>
</dbReference>
<evidence type="ECO:0000256" key="2">
    <source>
        <dbReference type="ARBA" id="ARBA00006145"/>
    </source>
</evidence>
<protein>
    <submittedName>
        <fullName evidence="7">Neuropeptide</fullName>
    </submittedName>
</protein>
<evidence type="ECO:0000256" key="1">
    <source>
        <dbReference type="ARBA" id="ARBA00004613"/>
    </source>
</evidence>
<keyword evidence="5" id="KW-0732">Signal</keyword>
<keyword evidence="6 7" id="KW-0527">Neuropeptide</keyword>
<comment type="similarity">
    <text evidence="2">Belongs to the AKH/HRTH/RPCH family.</text>
</comment>
<dbReference type="EMBL" id="MH311621">
    <property type="protein sequence ID" value="AZK31331.1"/>
    <property type="molecule type" value="mRNA"/>
</dbReference>
<proteinExistence type="evidence at transcript level"/>
<evidence type="ECO:0000256" key="4">
    <source>
        <dbReference type="ARBA" id="ARBA00022702"/>
    </source>
</evidence>
<reference evidence="7" key="1">
    <citation type="journal article" date="2018" name="Sci. Rep.">
        <title>Nezara viridula (Hemiptera: Pentatomidae) transcriptomic analysis and neuropeptidomics.</title>
        <authorList>
            <person name="Lavore A."/>
            <person name="Perez-Gianmarco L."/>
            <person name="Esponda-Behrens N."/>
            <person name="Palacio V."/>
            <person name="Catalano M.I."/>
            <person name="Rivera-Pomar R."/>
            <person name="Ons S."/>
        </authorList>
    </citation>
    <scope>NUCLEOTIDE SEQUENCE</scope>
</reference>
<sequence>MDGRKIAASYAVIFATFILFQEIANSYAQVTFSRDWNAGKRSVSECSQMSIKSAAAICQMLLGELKSLATCEMRSLLSTRVSEEVDNPPDVFSSRTG</sequence>
<accession>A0A3S8RK72</accession>
<dbReference type="GO" id="GO:0005179">
    <property type="term" value="F:hormone activity"/>
    <property type="evidence" value="ECO:0007669"/>
    <property type="project" value="UniProtKB-KW"/>
</dbReference>